<dbReference type="InterPro" id="IPR034457">
    <property type="entry name" value="Organic_radical-activating"/>
</dbReference>
<dbReference type="CDD" id="cd01335">
    <property type="entry name" value="Radical_SAM"/>
    <property type="match status" value="1"/>
</dbReference>
<accession>A0A2M6T129</accession>
<comment type="caution">
    <text evidence="8">The sequence shown here is derived from an EMBL/GenBank/DDBJ whole genome shotgun (WGS) entry which is preliminary data.</text>
</comment>
<dbReference type="PANTHER" id="PTHR30352">
    <property type="entry name" value="PYRUVATE FORMATE-LYASE-ACTIVATING ENZYME"/>
    <property type="match status" value="1"/>
</dbReference>
<dbReference type="EMBL" id="PEYE01000019">
    <property type="protein sequence ID" value="PIS38948.1"/>
    <property type="molecule type" value="Genomic_DNA"/>
</dbReference>
<dbReference type="GO" id="GO:0051539">
    <property type="term" value="F:4 iron, 4 sulfur cluster binding"/>
    <property type="evidence" value="ECO:0007669"/>
    <property type="project" value="UniProtKB-KW"/>
</dbReference>
<dbReference type="GO" id="GO:0003824">
    <property type="term" value="F:catalytic activity"/>
    <property type="evidence" value="ECO:0007669"/>
    <property type="project" value="InterPro"/>
</dbReference>
<evidence type="ECO:0000259" key="7">
    <source>
        <dbReference type="PROSITE" id="PS51918"/>
    </source>
</evidence>
<dbReference type="SUPFAM" id="SSF102114">
    <property type="entry name" value="Radical SAM enzymes"/>
    <property type="match status" value="1"/>
</dbReference>
<evidence type="ECO:0000256" key="3">
    <source>
        <dbReference type="ARBA" id="ARBA00022691"/>
    </source>
</evidence>
<keyword evidence="4" id="KW-0479">Metal-binding</keyword>
<dbReference type="SFLD" id="SFLDG01094">
    <property type="entry name" value="Uncharacterised_Radical_SAM_Su"/>
    <property type="match status" value="1"/>
</dbReference>
<sequence length="242" mass="27428">MKIKIGGLQKLTLIDYPGKVAATIFLKGCNFRCPFCYNPELVLPEKMKKHPEIPEKEVFAFLNERKGLLQGVCVTGGEPTIHPDLPNFIRQIKKLGYSVKLDTNGSNPEMLKKLIRNKLVDYVAMDVKAIPEKAPSSKFKTAYEKATGVKVNLEEIKKSIEIIKNSGIDCEFRTTVVPGIHTKEEILKLARLIAPAKNYYLQSFRPGKNINQKFAKTQPYPNEVLVEIQNAIAFFFENCRVR</sequence>
<dbReference type="AlphaFoldDB" id="A0A2M6T129"/>
<dbReference type="SFLD" id="SFLDS00029">
    <property type="entry name" value="Radical_SAM"/>
    <property type="match status" value="1"/>
</dbReference>
<feature type="domain" description="Radical SAM core" evidence="7">
    <location>
        <begin position="14"/>
        <end position="237"/>
    </location>
</feature>
<gene>
    <name evidence="8" type="ORF">COT34_01005</name>
</gene>
<dbReference type="SFLD" id="SFLDG01067">
    <property type="entry name" value="SPASM/twitch_domain_containing"/>
    <property type="match status" value="1"/>
</dbReference>
<dbReference type="InterPro" id="IPR058240">
    <property type="entry name" value="rSAM_sf"/>
</dbReference>
<protein>
    <submittedName>
        <fullName evidence="8">Anaerobic ribonucleoside-triphosphate reductase activating protein</fullName>
    </submittedName>
</protein>
<evidence type="ECO:0000256" key="6">
    <source>
        <dbReference type="ARBA" id="ARBA00023014"/>
    </source>
</evidence>
<dbReference type="Pfam" id="PF04055">
    <property type="entry name" value="Radical_SAM"/>
    <property type="match status" value="1"/>
</dbReference>
<reference evidence="9" key="1">
    <citation type="submission" date="2017-09" db="EMBL/GenBank/DDBJ databases">
        <title>Depth-based differentiation of microbial function through sediment-hosted aquifers and enrichment of novel symbionts in the deep terrestrial subsurface.</title>
        <authorList>
            <person name="Probst A.J."/>
            <person name="Ladd B."/>
            <person name="Jarett J.K."/>
            <person name="Geller-Mcgrath D.E."/>
            <person name="Sieber C.M.K."/>
            <person name="Emerson J.B."/>
            <person name="Anantharaman K."/>
            <person name="Thomas B.C."/>
            <person name="Malmstrom R."/>
            <person name="Stieglmeier M."/>
            <person name="Klingl A."/>
            <person name="Woyke T."/>
            <person name="Ryan C.M."/>
            <person name="Banfield J.F."/>
        </authorList>
    </citation>
    <scope>NUCLEOTIDE SEQUENCE [LARGE SCALE GENOMIC DNA]</scope>
</reference>
<dbReference type="PANTHER" id="PTHR30352:SF13">
    <property type="entry name" value="GLYCYL-RADICAL ENZYME ACTIVATING ENZYME YJJW-RELATED"/>
    <property type="match status" value="1"/>
</dbReference>
<keyword evidence="3" id="KW-0949">S-adenosyl-L-methionine</keyword>
<dbReference type="InterPro" id="IPR007197">
    <property type="entry name" value="rSAM"/>
</dbReference>
<dbReference type="Gene3D" id="3.20.20.70">
    <property type="entry name" value="Aldolase class I"/>
    <property type="match status" value="1"/>
</dbReference>
<evidence type="ECO:0000313" key="9">
    <source>
        <dbReference type="Proteomes" id="UP000229390"/>
    </source>
</evidence>
<dbReference type="InterPro" id="IPR012840">
    <property type="entry name" value="NrdG2"/>
</dbReference>
<evidence type="ECO:0000256" key="5">
    <source>
        <dbReference type="ARBA" id="ARBA00023004"/>
    </source>
</evidence>
<evidence type="ECO:0000313" key="8">
    <source>
        <dbReference type="EMBL" id="PIS38948.1"/>
    </source>
</evidence>
<keyword evidence="6" id="KW-0411">Iron-sulfur</keyword>
<dbReference type="Proteomes" id="UP000229390">
    <property type="component" value="Unassembled WGS sequence"/>
</dbReference>
<evidence type="ECO:0000256" key="1">
    <source>
        <dbReference type="ARBA" id="ARBA00001966"/>
    </source>
</evidence>
<proteinExistence type="predicted"/>
<comment type="cofactor">
    <cofactor evidence="1">
        <name>[4Fe-4S] cluster</name>
        <dbReference type="ChEBI" id="CHEBI:49883"/>
    </cofactor>
</comment>
<dbReference type="PROSITE" id="PS51918">
    <property type="entry name" value="RADICAL_SAM"/>
    <property type="match status" value="1"/>
</dbReference>
<organism evidence="8 9">
    <name type="scientific">Candidatus Nealsonbacteria bacterium CG08_land_8_20_14_0_20_43_11</name>
    <dbReference type="NCBI Taxonomy" id="1974706"/>
    <lineage>
        <taxon>Bacteria</taxon>
        <taxon>Candidatus Nealsoniibacteriota</taxon>
    </lineage>
</organism>
<keyword evidence="2" id="KW-0004">4Fe-4S</keyword>
<dbReference type="InterPro" id="IPR013785">
    <property type="entry name" value="Aldolase_TIM"/>
</dbReference>
<dbReference type="GO" id="GO:0046872">
    <property type="term" value="F:metal ion binding"/>
    <property type="evidence" value="ECO:0007669"/>
    <property type="project" value="UniProtKB-KW"/>
</dbReference>
<dbReference type="NCBIfam" id="TIGR02495">
    <property type="entry name" value="NrdG2"/>
    <property type="match status" value="1"/>
</dbReference>
<evidence type="ECO:0000256" key="2">
    <source>
        <dbReference type="ARBA" id="ARBA00022485"/>
    </source>
</evidence>
<keyword evidence="5" id="KW-0408">Iron</keyword>
<evidence type="ECO:0000256" key="4">
    <source>
        <dbReference type="ARBA" id="ARBA00022723"/>
    </source>
</evidence>
<name>A0A2M6T129_9BACT</name>